<organism evidence="3 4">
    <name type="scientific">Orbilia javanica</name>
    <dbReference type="NCBI Taxonomy" id="47235"/>
    <lineage>
        <taxon>Eukaryota</taxon>
        <taxon>Fungi</taxon>
        <taxon>Dikarya</taxon>
        <taxon>Ascomycota</taxon>
        <taxon>Pezizomycotina</taxon>
        <taxon>Orbiliomycetes</taxon>
        <taxon>Orbiliales</taxon>
        <taxon>Orbiliaceae</taxon>
        <taxon>Orbilia</taxon>
    </lineage>
</organism>
<gene>
    <name evidence="3" type="ORF">TWF718_007261</name>
</gene>
<dbReference type="InterPro" id="IPR029058">
    <property type="entry name" value="AB_hydrolase_fold"/>
</dbReference>
<dbReference type="GO" id="GO:0052689">
    <property type="term" value="F:carboxylic ester hydrolase activity"/>
    <property type="evidence" value="ECO:0007669"/>
    <property type="project" value="TreeGrafter"/>
</dbReference>
<sequence length="274" mass="30503">MMNAAHPRTGYPTPHIIHPAAPTPHTNTIIFLHGRGSTGLELADELGSSKISGPPDANIFSQLPSTRWVFPTAKPRFSTVFQEEMTEWFDIYSLSDPSERSELQTEGLSEAVLFLRDLLDEEIAIIKDPKRVILGGISQGEATALVLLLTGGYEFGGFMGFSGWIPFAGLIQNEPLGNPFKIPQDLNYPLQMCKETGSRTGCDMPVLIGHGRDDAYVDFALGSQARDILQNLGYKVDWREYEGAEQEGHWFKEPEALDDILRFVKERCMVSLIE</sequence>
<reference evidence="3 4" key="1">
    <citation type="submission" date="2019-10" db="EMBL/GenBank/DDBJ databases">
        <authorList>
            <person name="Palmer J.M."/>
        </authorList>
    </citation>
    <scope>NUCLEOTIDE SEQUENCE [LARGE SCALE GENOMIC DNA]</scope>
    <source>
        <strain evidence="3 4">TWF718</strain>
    </source>
</reference>
<name>A0AAN8RNG3_9PEZI</name>
<dbReference type="PANTHER" id="PTHR10655:SF63">
    <property type="entry name" value="PHOSPHOLIPASE_CARBOXYLESTERASE_THIOESTERASE DOMAIN-CONTAINING PROTEIN"/>
    <property type="match status" value="1"/>
</dbReference>
<evidence type="ECO:0000313" key="4">
    <source>
        <dbReference type="Proteomes" id="UP001313282"/>
    </source>
</evidence>
<dbReference type="GO" id="GO:0008474">
    <property type="term" value="F:palmitoyl-(protein) hydrolase activity"/>
    <property type="evidence" value="ECO:0007669"/>
    <property type="project" value="TreeGrafter"/>
</dbReference>
<dbReference type="Proteomes" id="UP001313282">
    <property type="component" value="Unassembled WGS sequence"/>
</dbReference>
<evidence type="ECO:0000259" key="2">
    <source>
        <dbReference type="Pfam" id="PF02230"/>
    </source>
</evidence>
<comment type="caution">
    <text evidence="3">The sequence shown here is derived from an EMBL/GenBank/DDBJ whole genome shotgun (WGS) entry which is preliminary data.</text>
</comment>
<dbReference type="GO" id="GO:0005737">
    <property type="term" value="C:cytoplasm"/>
    <property type="evidence" value="ECO:0007669"/>
    <property type="project" value="TreeGrafter"/>
</dbReference>
<evidence type="ECO:0000256" key="1">
    <source>
        <dbReference type="ARBA" id="ARBA00006499"/>
    </source>
</evidence>
<dbReference type="SUPFAM" id="SSF53474">
    <property type="entry name" value="alpha/beta-Hydrolases"/>
    <property type="match status" value="1"/>
</dbReference>
<keyword evidence="4" id="KW-1185">Reference proteome</keyword>
<accession>A0AAN8RNG3</accession>
<dbReference type="Pfam" id="PF02230">
    <property type="entry name" value="Abhydrolase_2"/>
    <property type="match status" value="1"/>
</dbReference>
<feature type="domain" description="Phospholipase/carboxylesterase/thioesterase" evidence="2">
    <location>
        <begin position="23"/>
        <end position="183"/>
    </location>
</feature>
<comment type="similarity">
    <text evidence="1">Belongs to the AB hydrolase superfamily. AB hydrolase 2 family.</text>
</comment>
<evidence type="ECO:0000313" key="3">
    <source>
        <dbReference type="EMBL" id="KAK6345343.1"/>
    </source>
</evidence>
<dbReference type="AlphaFoldDB" id="A0AAN8RNG3"/>
<dbReference type="PANTHER" id="PTHR10655">
    <property type="entry name" value="LYSOPHOSPHOLIPASE-RELATED"/>
    <property type="match status" value="1"/>
</dbReference>
<dbReference type="EMBL" id="JAVHNR010000004">
    <property type="protein sequence ID" value="KAK6345343.1"/>
    <property type="molecule type" value="Genomic_DNA"/>
</dbReference>
<dbReference type="InterPro" id="IPR050565">
    <property type="entry name" value="LYPA1-2/EST-like"/>
</dbReference>
<protein>
    <recommendedName>
        <fullName evidence="2">Phospholipase/carboxylesterase/thioesterase domain-containing protein</fullName>
    </recommendedName>
</protein>
<dbReference type="Gene3D" id="3.40.50.1820">
    <property type="entry name" value="alpha/beta hydrolase"/>
    <property type="match status" value="1"/>
</dbReference>
<dbReference type="InterPro" id="IPR003140">
    <property type="entry name" value="PLipase/COase/thioEstase"/>
</dbReference>
<proteinExistence type="inferred from homology"/>